<dbReference type="Proteomes" id="UP000030765">
    <property type="component" value="Unassembled WGS sequence"/>
</dbReference>
<sequence length="234" mass="25254">MRRESEPIYGSASASNSLNNLLHHHGHVLHGHPHHHGVQQSSHPSPSGQLSSGAVVESPLGNQPPENGTLAGSTALVDGPSEHPGLQAAFHSHLLHQQEQQHLQHHHQQQQQQQQQVEQQLHQHHRALSPTTSGGFAHGGFPGLSNGSSGGSYPGLNSFGSSLSNVNASVSGRSTNHPATSSLDEYVDILQVQQLLLENSTSVSASNGRHNSGEHNYDIPHIHHQHHHQHIHQH</sequence>
<dbReference type="EMBL" id="ATLV01019804">
    <property type="status" value="NOT_ANNOTATED_CDS"/>
    <property type="molecule type" value="Genomic_DNA"/>
</dbReference>
<dbReference type="STRING" id="74873.A0A084W337"/>
<feature type="compositionally biased region" description="Basic residues" evidence="1">
    <location>
        <begin position="222"/>
        <end position="234"/>
    </location>
</feature>
<organism evidence="2">
    <name type="scientific">Anopheles sinensis</name>
    <name type="common">Mosquito</name>
    <dbReference type="NCBI Taxonomy" id="74873"/>
    <lineage>
        <taxon>Eukaryota</taxon>
        <taxon>Metazoa</taxon>
        <taxon>Ecdysozoa</taxon>
        <taxon>Arthropoda</taxon>
        <taxon>Hexapoda</taxon>
        <taxon>Insecta</taxon>
        <taxon>Pterygota</taxon>
        <taxon>Neoptera</taxon>
        <taxon>Endopterygota</taxon>
        <taxon>Diptera</taxon>
        <taxon>Nematocera</taxon>
        <taxon>Culicoidea</taxon>
        <taxon>Culicidae</taxon>
        <taxon>Anophelinae</taxon>
        <taxon>Anopheles</taxon>
    </lineage>
</organism>
<dbReference type="EMBL" id="KE525279">
    <property type="protein sequence ID" value="KFB44631.1"/>
    <property type="molecule type" value="Genomic_DNA"/>
</dbReference>
<dbReference type="AlphaFoldDB" id="A0A084W337"/>
<reference evidence="3" key="2">
    <citation type="submission" date="2020-05" db="UniProtKB">
        <authorList>
            <consortium name="EnsemblMetazoa"/>
        </authorList>
    </citation>
    <scope>IDENTIFICATION</scope>
</reference>
<dbReference type="OrthoDB" id="10525338at2759"/>
<evidence type="ECO:0000313" key="2">
    <source>
        <dbReference type="EMBL" id="KFB44631.1"/>
    </source>
</evidence>
<feature type="compositionally biased region" description="Polar residues" evidence="1">
    <location>
        <begin position="201"/>
        <end position="210"/>
    </location>
</feature>
<feature type="compositionally biased region" description="Basic residues" evidence="1">
    <location>
        <begin position="25"/>
        <end position="37"/>
    </location>
</feature>
<gene>
    <name evidence="2" type="ORF">ZHAS_00012516</name>
</gene>
<proteinExistence type="predicted"/>
<feature type="region of interest" description="Disordered" evidence="1">
    <location>
        <begin position="201"/>
        <end position="234"/>
    </location>
</feature>
<feature type="compositionally biased region" description="Low complexity" evidence="1">
    <location>
        <begin position="109"/>
        <end position="120"/>
    </location>
</feature>
<dbReference type="VEuPathDB" id="VectorBase:ASIC012516"/>
<keyword evidence="4" id="KW-1185">Reference proteome</keyword>
<evidence type="ECO:0000256" key="1">
    <source>
        <dbReference type="SAM" id="MobiDB-lite"/>
    </source>
</evidence>
<reference evidence="2 4" key="1">
    <citation type="journal article" date="2014" name="BMC Genomics">
        <title>Genome sequence of Anopheles sinensis provides insight into genetics basis of mosquito competence for malaria parasites.</title>
        <authorList>
            <person name="Zhou D."/>
            <person name="Zhang D."/>
            <person name="Ding G."/>
            <person name="Shi L."/>
            <person name="Hou Q."/>
            <person name="Ye Y."/>
            <person name="Xu Y."/>
            <person name="Zhou H."/>
            <person name="Xiong C."/>
            <person name="Li S."/>
            <person name="Yu J."/>
            <person name="Hong S."/>
            <person name="Yu X."/>
            <person name="Zou P."/>
            <person name="Chen C."/>
            <person name="Chang X."/>
            <person name="Wang W."/>
            <person name="Lv Y."/>
            <person name="Sun Y."/>
            <person name="Ma L."/>
            <person name="Shen B."/>
            <person name="Zhu C."/>
        </authorList>
    </citation>
    <scope>NUCLEOTIDE SEQUENCE [LARGE SCALE GENOMIC DNA]</scope>
</reference>
<name>A0A084W337_ANOSI</name>
<feature type="compositionally biased region" description="Basic and acidic residues" evidence="1">
    <location>
        <begin position="211"/>
        <end position="221"/>
    </location>
</feature>
<feature type="compositionally biased region" description="Polar residues" evidence="1">
    <location>
        <begin position="60"/>
        <end position="72"/>
    </location>
</feature>
<protein>
    <submittedName>
        <fullName evidence="2">AGAP002773-PB-like protein</fullName>
    </submittedName>
</protein>
<feature type="compositionally biased region" description="Low complexity" evidence="1">
    <location>
        <begin position="38"/>
        <end position="53"/>
    </location>
</feature>
<accession>A0A084W337</accession>
<dbReference type="EnsemblMetazoa" id="ASIC012516-RA">
    <property type="protein sequence ID" value="ASIC012516-PA"/>
    <property type="gene ID" value="ASIC012516"/>
</dbReference>
<evidence type="ECO:0000313" key="4">
    <source>
        <dbReference type="Proteomes" id="UP000030765"/>
    </source>
</evidence>
<feature type="region of interest" description="Disordered" evidence="1">
    <location>
        <begin position="25"/>
        <end position="143"/>
    </location>
</feature>
<evidence type="ECO:0000313" key="3">
    <source>
        <dbReference type="EnsemblMetazoa" id="ASIC012516-PA"/>
    </source>
</evidence>